<evidence type="ECO:0000259" key="1">
    <source>
        <dbReference type="PROSITE" id="PS51352"/>
    </source>
</evidence>
<feature type="domain" description="Thioredoxin" evidence="1">
    <location>
        <begin position="339"/>
        <end position="478"/>
    </location>
</feature>
<dbReference type="InterPro" id="IPR013740">
    <property type="entry name" value="Redoxin"/>
</dbReference>
<accession>A0A517Q8Z5</accession>
<protein>
    <submittedName>
        <fullName evidence="2">Thiol-disulfide oxidoreductase ResA</fullName>
    </submittedName>
</protein>
<dbReference type="InterPro" id="IPR036249">
    <property type="entry name" value="Thioredoxin-like_sf"/>
</dbReference>
<sequence>MRIKYDSVITFTVFIALLTPDCVKGNDEVRSASKCWPEISVHPHYANDNPGYALLLFGDVDTQAAWMVVDGENIYLDRNCNGDLTEEGECIQISVINKSPHNNIYKAGYHFVDLVDAEQADSAQKIRTGKKTLSNSSRYTAFAVDYFERNPNYPQDTPERKARLRDFLEKQDGMVYLKLRIAQSFSQRAEARFSSKPENAPVIKFDFPMTWGIRHQFTRLVRGTKSRLLVSAFTEGLRGHSRTYLKNSSLPAGFKLRADVNFAPSSQENLEVRFDRTAADVMFVGEIKVPHDSPGNLRFTIHSDTDIRVSAPEPPVLVPVLESTPDEKATRPYDGPGWKLLGKASPGFTLKLLDGSEVTHPSLLGKKVVLSFWGSWCVPCIRELHELEKIQAESGGENVKFFAVNSGEDAKTVEKFLQKQKIAIPIALDEKRKVGQAFEVNGVPHTVLIGENGKVESIFFDMPADGISDELRLWLWKK</sequence>
<proteinExistence type="predicted"/>
<dbReference type="CDD" id="cd02966">
    <property type="entry name" value="TlpA_like_family"/>
    <property type="match status" value="1"/>
</dbReference>
<dbReference type="InterPro" id="IPR013766">
    <property type="entry name" value="Thioredoxin_domain"/>
</dbReference>
<dbReference type="PANTHER" id="PTHR42852:SF13">
    <property type="entry name" value="PROTEIN DIPZ"/>
    <property type="match status" value="1"/>
</dbReference>
<dbReference type="PROSITE" id="PS51352">
    <property type="entry name" value="THIOREDOXIN_2"/>
    <property type="match status" value="1"/>
</dbReference>
<dbReference type="Gene3D" id="3.40.30.10">
    <property type="entry name" value="Glutaredoxin"/>
    <property type="match status" value="1"/>
</dbReference>
<dbReference type="AlphaFoldDB" id="A0A517Q8Z5"/>
<dbReference type="EMBL" id="CP037421">
    <property type="protein sequence ID" value="QDT28108.1"/>
    <property type="molecule type" value="Genomic_DNA"/>
</dbReference>
<name>A0A517Q8Z5_9PLAN</name>
<dbReference type="Proteomes" id="UP000315647">
    <property type="component" value="Chromosome"/>
</dbReference>
<dbReference type="PANTHER" id="PTHR42852">
    <property type="entry name" value="THIOL:DISULFIDE INTERCHANGE PROTEIN DSBE"/>
    <property type="match status" value="1"/>
</dbReference>
<dbReference type="GO" id="GO:0016491">
    <property type="term" value="F:oxidoreductase activity"/>
    <property type="evidence" value="ECO:0007669"/>
    <property type="project" value="InterPro"/>
</dbReference>
<gene>
    <name evidence="2" type="primary">resA_7</name>
    <name evidence="2" type="ORF">Enr10x_34470</name>
</gene>
<evidence type="ECO:0000313" key="2">
    <source>
        <dbReference type="EMBL" id="QDT28108.1"/>
    </source>
</evidence>
<dbReference type="Pfam" id="PF08534">
    <property type="entry name" value="Redoxin"/>
    <property type="match status" value="1"/>
</dbReference>
<evidence type="ECO:0000313" key="3">
    <source>
        <dbReference type="Proteomes" id="UP000315647"/>
    </source>
</evidence>
<organism evidence="2 3">
    <name type="scientific">Gimesia panareensis</name>
    <dbReference type="NCBI Taxonomy" id="2527978"/>
    <lineage>
        <taxon>Bacteria</taxon>
        <taxon>Pseudomonadati</taxon>
        <taxon>Planctomycetota</taxon>
        <taxon>Planctomycetia</taxon>
        <taxon>Planctomycetales</taxon>
        <taxon>Planctomycetaceae</taxon>
        <taxon>Gimesia</taxon>
    </lineage>
</organism>
<dbReference type="InterPro" id="IPR050553">
    <property type="entry name" value="Thioredoxin_ResA/DsbE_sf"/>
</dbReference>
<reference evidence="2 3" key="1">
    <citation type="submission" date="2019-03" db="EMBL/GenBank/DDBJ databases">
        <title>Deep-cultivation of Planctomycetes and their phenomic and genomic characterization uncovers novel biology.</title>
        <authorList>
            <person name="Wiegand S."/>
            <person name="Jogler M."/>
            <person name="Boedeker C."/>
            <person name="Pinto D."/>
            <person name="Vollmers J."/>
            <person name="Rivas-Marin E."/>
            <person name="Kohn T."/>
            <person name="Peeters S.H."/>
            <person name="Heuer A."/>
            <person name="Rast P."/>
            <person name="Oberbeckmann S."/>
            <person name="Bunk B."/>
            <person name="Jeske O."/>
            <person name="Meyerdierks A."/>
            <person name="Storesund J.E."/>
            <person name="Kallscheuer N."/>
            <person name="Luecker S."/>
            <person name="Lage O.M."/>
            <person name="Pohl T."/>
            <person name="Merkel B.J."/>
            <person name="Hornburger P."/>
            <person name="Mueller R.-W."/>
            <person name="Bruemmer F."/>
            <person name="Labrenz M."/>
            <person name="Spormann A.M."/>
            <person name="Op den Camp H."/>
            <person name="Overmann J."/>
            <person name="Amann R."/>
            <person name="Jetten M.S.M."/>
            <person name="Mascher T."/>
            <person name="Medema M.H."/>
            <person name="Devos D.P."/>
            <person name="Kaster A.-K."/>
            <person name="Ovreas L."/>
            <person name="Rohde M."/>
            <person name="Galperin M.Y."/>
            <person name="Jogler C."/>
        </authorList>
    </citation>
    <scope>NUCLEOTIDE SEQUENCE [LARGE SCALE GENOMIC DNA]</scope>
    <source>
        <strain evidence="2 3">Enr10</strain>
    </source>
</reference>
<dbReference type="SUPFAM" id="SSF52833">
    <property type="entry name" value="Thioredoxin-like"/>
    <property type="match status" value="1"/>
</dbReference>
<keyword evidence="3" id="KW-1185">Reference proteome</keyword>
<dbReference type="RefSeq" id="WP_197997255.1">
    <property type="nucleotide sequence ID" value="NZ_CP037421.1"/>
</dbReference>